<gene>
    <name evidence="4 5" type="primary">LOC113214309</name>
</gene>
<sequence length="188" mass="21005">MERAAQLAVVLVVVAVLAAPGPAGSSPVPAVQENAEVPSQNGVDGYLADMPSSQLREVTEALVDLVRKDPWKNNKPPLVFIEPASQDEDEGRVSQPGPGPNPDEYDDLFSQVHKRSRYYRRYPWKRVTRTRGSYDPDQYNMCNPSREDVIQLLVGLHRAKEGDLGRTIQFCNRKRPASSVFTNIRFIG</sequence>
<reference evidence="4 5" key="1">
    <citation type="submission" date="2025-04" db="UniProtKB">
        <authorList>
            <consortium name="RefSeq"/>
        </authorList>
    </citation>
    <scope>IDENTIFICATION</scope>
    <source>
        <tissue evidence="4 5">Whole organism</tissue>
    </source>
</reference>
<feature type="region of interest" description="Disordered" evidence="1">
    <location>
        <begin position="23"/>
        <end position="48"/>
    </location>
</feature>
<evidence type="ECO:0000313" key="5">
    <source>
        <dbReference type="RefSeq" id="XP_026289414.1"/>
    </source>
</evidence>
<dbReference type="Proteomes" id="UP000504606">
    <property type="component" value="Unplaced"/>
</dbReference>
<keyword evidence="2" id="KW-0732">Signal</keyword>
<accession>A0A6J1T746</accession>
<protein>
    <submittedName>
        <fullName evidence="4 5">Uncharacterized protein LOC113214309</fullName>
    </submittedName>
</protein>
<organism evidence="3 5">
    <name type="scientific">Frankliniella occidentalis</name>
    <name type="common">Western flower thrips</name>
    <name type="synonym">Euthrips occidentalis</name>
    <dbReference type="NCBI Taxonomy" id="133901"/>
    <lineage>
        <taxon>Eukaryota</taxon>
        <taxon>Metazoa</taxon>
        <taxon>Ecdysozoa</taxon>
        <taxon>Arthropoda</taxon>
        <taxon>Hexapoda</taxon>
        <taxon>Insecta</taxon>
        <taxon>Pterygota</taxon>
        <taxon>Neoptera</taxon>
        <taxon>Paraneoptera</taxon>
        <taxon>Thysanoptera</taxon>
        <taxon>Terebrantia</taxon>
        <taxon>Thripoidea</taxon>
        <taxon>Thripidae</taxon>
        <taxon>Frankliniella</taxon>
    </lineage>
</organism>
<feature type="signal peptide" evidence="2">
    <location>
        <begin position="1"/>
        <end position="25"/>
    </location>
</feature>
<evidence type="ECO:0000313" key="3">
    <source>
        <dbReference type="Proteomes" id="UP000504606"/>
    </source>
</evidence>
<evidence type="ECO:0000256" key="1">
    <source>
        <dbReference type="SAM" id="MobiDB-lite"/>
    </source>
</evidence>
<evidence type="ECO:0000313" key="4">
    <source>
        <dbReference type="RefSeq" id="XP_026289413.1"/>
    </source>
</evidence>
<dbReference type="RefSeq" id="XP_026289413.1">
    <property type="nucleotide sequence ID" value="XM_026433628.2"/>
</dbReference>
<dbReference type="GeneID" id="113214309"/>
<feature type="chain" id="PRO_5044639527" evidence="2">
    <location>
        <begin position="26"/>
        <end position="188"/>
    </location>
</feature>
<dbReference type="OrthoDB" id="8192724at2759"/>
<proteinExistence type="predicted"/>
<keyword evidence="3" id="KW-1185">Reference proteome</keyword>
<dbReference type="RefSeq" id="XP_026289414.1">
    <property type="nucleotide sequence ID" value="XM_026433629.2"/>
</dbReference>
<feature type="region of interest" description="Disordered" evidence="1">
    <location>
        <begin position="76"/>
        <end position="106"/>
    </location>
</feature>
<name>A0A6J1T746_FRAOC</name>
<dbReference type="KEGG" id="foc:113214309"/>
<evidence type="ECO:0000256" key="2">
    <source>
        <dbReference type="SAM" id="SignalP"/>
    </source>
</evidence>
<dbReference type="AlphaFoldDB" id="A0A6J1T746"/>